<evidence type="ECO:0000313" key="2">
    <source>
        <dbReference type="Proteomes" id="UP000054359"/>
    </source>
</evidence>
<dbReference type="STRING" id="407821.A0A087TZX4"/>
<evidence type="ECO:0008006" key="3">
    <source>
        <dbReference type="Google" id="ProtNLM"/>
    </source>
</evidence>
<sequence>MRLKMMIILYAFVLLTIFFVTAIGLLEFGSCSTKCQNSLSDTSASRIFPLRHCSCSQSCAIYGDCCYDSSYRTQASISRRIGSTCLQVHGKGGFQAISTCSPKMKEMDLICSSSISSTLHPVTSRISGVTYANIYCAICNDDYDLQHWNVEYRCQQQNIPKDLSSFKWWHQDRDKIVSSQKKEHCEYYAQNDDFTFLDSLELRPCLLNSEIFRCSLSWRNRSVSQLCQSYSDPVYVNSKLYKNLHCAECNYEILTWAKCQPAIVETLVDEGMTAAEILQICKEGEFEDCLNYLYNDGRGKEVPFRFLFNVHGKMCIPEANKICCEGEKYDPRSKMCRPYFSGRPIQ</sequence>
<organism evidence="1 2">
    <name type="scientific">Stegodyphus mimosarum</name>
    <name type="common">African social velvet spider</name>
    <dbReference type="NCBI Taxonomy" id="407821"/>
    <lineage>
        <taxon>Eukaryota</taxon>
        <taxon>Metazoa</taxon>
        <taxon>Ecdysozoa</taxon>
        <taxon>Arthropoda</taxon>
        <taxon>Chelicerata</taxon>
        <taxon>Arachnida</taxon>
        <taxon>Araneae</taxon>
        <taxon>Araneomorphae</taxon>
        <taxon>Entelegynae</taxon>
        <taxon>Eresoidea</taxon>
        <taxon>Eresidae</taxon>
        <taxon>Stegodyphus</taxon>
    </lineage>
</organism>
<proteinExistence type="predicted"/>
<name>A0A087TZX4_STEMI</name>
<dbReference type="InterPro" id="IPR053231">
    <property type="entry name" value="GPCR_LN-TM7"/>
</dbReference>
<dbReference type="Proteomes" id="UP000054359">
    <property type="component" value="Unassembled WGS sequence"/>
</dbReference>
<reference evidence="1 2" key="1">
    <citation type="submission" date="2013-11" db="EMBL/GenBank/DDBJ databases">
        <title>Genome sequencing of Stegodyphus mimosarum.</title>
        <authorList>
            <person name="Bechsgaard J."/>
        </authorList>
    </citation>
    <scope>NUCLEOTIDE SEQUENCE [LARGE SCALE GENOMIC DNA]</scope>
</reference>
<feature type="non-terminal residue" evidence="1">
    <location>
        <position position="346"/>
    </location>
</feature>
<dbReference type="OrthoDB" id="6422910at2759"/>
<keyword evidence="2" id="KW-1185">Reference proteome</keyword>
<gene>
    <name evidence="1" type="ORF">X975_18563</name>
</gene>
<dbReference type="EMBL" id="KK117506">
    <property type="protein sequence ID" value="KFM70663.1"/>
    <property type="molecule type" value="Genomic_DNA"/>
</dbReference>
<dbReference type="AlphaFoldDB" id="A0A087TZX4"/>
<protein>
    <recommendedName>
        <fullName evidence="3">SMB domain-containing protein</fullName>
    </recommendedName>
</protein>
<evidence type="ECO:0000313" key="1">
    <source>
        <dbReference type="EMBL" id="KFM70663.1"/>
    </source>
</evidence>
<accession>A0A087TZX4</accession>
<dbReference type="PANTHER" id="PTHR45902">
    <property type="entry name" value="LATROPHILIN RECEPTOR-LIKE PROTEIN A"/>
    <property type="match status" value="1"/>
</dbReference>
<dbReference type="PANTHER" id="PTHR45902:SF1">
    <property type="entry name" value="LATROPHILIN RECEPTOR-LIKE PROTEIN A"/>
    <property type="match status" value="1"/>
</dbReference>